<dbReference type="GO" id="GO:0010564">
    <property type="term" value="P:regulation of cell cycle process"/>
    <property type="evidence" value="ECO:0007669"/>
    <property type="project" value="TreeGrafter"/>
</dbReference>
<dbReference type="EMBL" id="CYKH01001337">
    <property type="protein sequence ID" value="CUG86577.1"/>
    <property type="molecule type" value="Genomic_DNA"/>
</dbReference>
<feature type="region of interest" description="Disordered" evidence="2">
    <location>
        <begin position="359"/>
        <end position="388"/>
    </location>
</feature>
<keyword evidence="1" id="KW-0175">Coiled coil</keyword>
<feature type="compositionally biased region" description="Basic and acidic residues" evidence="2">
    <location>
        <begin position="359"/>
        <end position="370"/>
    </location>
</feature>
<feature type="coiled-coil region" evidence="1">
    <location>
        <begin position="64"/>
        <end position="101"/>
    </location>
</feature>
<dbReference type="Proteomes" id="UP000051952">
    <property type="component" value="Unassembled WGS sequence"/>
</dbReference>
<dbReference type="GO" id="GO:0005815">
    <property type="term" value="C:microtubule organizing center"/>
    <property type="evidence" value="ECO:0007669"/>
    <property type="project" value="TreeGrafter"/>
</dbReference>
<organism evidence="3 4">
    <name type="scientific">Bodo saltans</name>
    <name type="common">Flagellated protozoan</name>
    <dbReference type="NCBI Taxonomy" id="75058"/>
    <lineage>
        <taxon>Eukaryota</taxon>
        <taxon>Discoba</taxon>
        <taxon>Euglenozoa</taxon>
        <taxon>Kinetoplastea</taxon>
        <taxon>Metakinetoplastina</taxon>
        <taxon>Eubodonida</taxon>
        <taxon>Bodonidae</taxon>
        <taxon>Bodo</taxon>
    </lineage>
</organism>
<feature type="region of interest" description="Disordered" evidence="2">
    <location>
        <begin position="448"/>
        <end position="470"/>
    </location>
</feature>
<feature type="compositionally biased region" description="Polar residues" evidence="2">
    <location>
        <begin position="541"/>
        <end position="555"/>
    </location>
</feature>
<protein>
    <submittedName>
        <fullName evidence="3">Uncharacterized protein</fullName>
    </submittedName>
</protein>
<feature type="region of interest" description="Disordered" evidence="2">
    <location>
        <begin position="1"/>
        <end position="25"/>
    </location>
</feature>
<feature type="coiled-coil region" evidence="1">
    <location>
        <begin position="127"/>
        <end position="221"/>
    </location>
</feature>
<evidence type="ECO:0000313" key="3">
    <source>
        <dbReference type="EMBL" id="CUG86577.1"/>
    </source>
</evidence>
<proteinExistence type="predicted"/>
<dbReference type="PANTHER" id="PTHR21574:SF0">
    <property type="entry name" value="CENTROSOMAL PROTEIN OF 120 KDA"/>
    <property type="match status" value="1"/>
</dbReference>
<feature type="compositionally biased region" description="Basic and acidic residues" evidence="2">
    <location>
        <begin position="450"/>
        <end position="464"/>
    </location>
</feature>
<name>A0A0S4J8Y8_BODSA</name>
<dbReference type="AlphaFoldDB" id="A0A0S4J8Y8"/>
<dbReference type="PANTHER" id="PTHR21574">
    <property type="entry name" value="CENTROSOMAL PROTEIN OF 120 KDA"/>
    <property type="match status" value="1"/>
</dbReference>
<evidence type="ECO:0000256" key="1">
    <source>
        <dbReference type="SAM" id="Coils"/>
    </source>
</evidence>
<accession>A0A0S4J8Y8</accession>
<gene>
    <name evidence="3" type="ORF">BSAL_06705</name>
</gene>
<feature type="region of interest" description="Disordered" evidence="2">
    <location>
        <begin position="536"/>
        <end position="564"/>
    </location>
</feature>
<keyword evidence="4" id="KW-1185">Reference proteome</keyword>
<sequence length="701" mass="78777">MEPLADSQPHAAHPPATSEELGDASAASIQIRATEEYATAFDLEVWKADQKQRFEVSLAAVLDRRQKSLELQFAQRDVDRLEEVDKLRRELELMAKRLNTAGKVLAKRISNQEAREEAFETRRLQLATEHEQHYRELEGRHRRAMDEQFLKYEAIASQMKERNLVAQQTQQRYVVLQQEYDTLQRLVGRLQSRETSEAATITELRQRSESMASTIRELQSTIERQSDATTKLASEKEELIAACQLYKDQLRVVSQQYSELTNSVHQQRERQLADEQQRLAAVARHDELVRLQHPFQQQHVGVQGGGAHHQTFTSADLTSPSGFLSKTYVARHGHRTPSHHGSASGEIAALRSLVGELQKESEKVDSARRQQERKHKKQERRLQQEQLAQQQSLVGSAVRYAEVHDATRLTGAYGTQSAPIGNRTAAVGQRSVSPLRVTGSVGEVLFGDDSPFRESHRKHDDNDSAHTLSPSMRVAAGGRPQFRSVVEIQHPYNNTDDVRDVHYNDGAERDEDMHNINDDDDDAVSLSTMSLHTAAVRRSHQNSLRNSREVAQSQHRPPPPATDVDVSFVSSDGAGEAYPHVSATSDSTSAATGLWGVDYRRGADRGGGGVRDSDDFVFTSTTSTSVRYPQESATATTTTTSGIPDIHAPGALPDISNFVQRLKENRDRLIETGVYSEEDELMRDMSKKIRVYEHYLKAHFQ</sequence>
<dbReference type="VEuPathDB" id="TriTrypDB:BSAL_06705"/>
<dbReference type="OrthoDB" id="272801at2759"/>
<reference evidence="4" key="1">
    <citation type="submission" date="2015-09" db="EMBL/GenBank/DDBJ databases">
        <authorList>
            <consortium name="Pathogen Informatics"/>
        </authorList>
    </citation>
    <scope>NUCLEOTIDE SEQUENCE [LARGE SCALE GENOMIC DNA]</scope>
    <source>
        <strain evidence="4">Lake Konstanz</strain>
    </source>
</reference>
<dbReference type="InterPro" id="IPR039893">
    <property type="entry name" value="CEP120-like"/>
</dbReference>
<evidence type="ECO:0000313" key="4">
    <source>
        <dbReference type="Proteomes" id="UP000051952"/>
    </source>
</evidence>
<evidence type="ECO:0000256" key="2">
    <source>
        <dbReference type="SAM" id="MobiDB-lite"/>
    </source>
</evidence>